<reference evidence="2" key="1">
    <citation type="journal article" date="2024" name="Proc. Natl. Acad. Sci. U.S.A.">
        <title>Extraordinary preservation of gene collinearity over three hundred million years revealed in homosporous lycophytes.</title>
        <authorList>
            <person name="Li C."/>
            <person name="Wickell D."/>
            <person name="Kuo L.Y."/>
            <person name="Chen X."/>
            <person name="Nie B."/>
            <person name="Liao X."/>
            <person name="Peng D."/>
            <person name="Ji J."/>
            <person name="Jenkins J."/>
            <person name="Williams M."/>
            <person name="Shu S."/>
            <person name="Plott C."/>
            <person name="Barry K."/>
            <person name="Rajasekar S."/>
            <person name="Grimwood J."/>
            <person name="Han X."/>
            <person name="Sun S."/>
            <person name="Hou Z."/>
            <person name="He W."/>
            <person name="Dai G."/>
            <person name="Sun C."/>
            <person name="Schmutz J."/>
            <person name="Leebens-Mack J.H."/>
            <person name="Li F.W."/>
            <person name="Wang L."/>
        </authorList>
    </citation>
    <scope>NUCLEOTIDE SEQUENCE [LARGE SCALE GENOMIC DNA]</scope>
    <source>
        <strain evidence="2">cv. PW_Plant_1</strain>
    </source>
</reference>
<comment type="caution">
    <text evidence="1">The sequence shown here is derived from an EMBL/GenBank/DDBJ whole genome shotgun (WGS) entry which is preliminary data.</text>
</comment>
<proteinExistence type="predicted"/>
<evidence type="ECO:0000313" key="2">
    <source>
        <dbReference type="Proteomes" id="UP001162992"/>
    </source>
</evidence>
<protein>
    <submittedName>
        <fullName evidence="1">Uncharacterized protein</fullName>
    </submittedName>
</protein>
<sequence length="675" mass="74465">MARLRPPLLAESRIVLNAPFSTPNATSLLKDLCTFAQEVGSCERPKLCQQRNISNIVRRIKLLIPLFEEMQEVGPSLPPTAIVALRELYICIQKSKLLLNDCQRASLIWLLMGAESVSGQFHELTQEIAFALGSLPLDLLEISIEVKEQVELLRLQAKRSKLFIDPLEENLRAEVLAMLGKLEMEQVPSTVDMQNFFQKLQIKGHRNLQREQLHLEKELENQIACNNILAIETLKNLISLVRYFKCISYGVTTESTEADSLNDEKPEAGDLASQGSDYNIPANVPDEYKCPISLELMRDPVIIATGQSYDRHSIQRWIDSGHSTCPKTGQKLTHLSLVRNYALKSLISRWCEEHKIAYGSSGKYSTKLNAVDDLVRTKAATEATKLTAAFLVGKLAAGSPEVQKKVANELRLLAKCGMDNRRLVAEAGAIPFLLPLLWSADPKTQEDGVTALLNLSICDGNRKLIMEAGSLNAIVHVLQNGKSIDARENAAATIFSLSVEDEYKVIIGSRQEIIAALVGLLRDGSLRGKKDSCIALFNLAVNHDNRRRIATAGTIPKLVNLLEEDSGELAEEVLGLLALLATVKDGLIAIGKNNVLLLLNTVLRMGSAKAKENSAAVLVALCRHENNNDVVLQRLLRMPSIVPSLYNLLTLGSPRARRKASSLLKLLHNISAKAR</sequence>
<organism evidence="1 2">
    <name type="scientific">Diphasiastrum complanatum</name>
    <name type="common">Issler's clubmoss</name>
    <name type="synonym">Lycopodium complanatum</name>
    <dbReference type="NCBI Taxonomy" id="34168"/>
    <lineage>
        <taxon>Eukaryota</taxon>
        <taxon>Viridiplantae</taxon>
        <taxon>Streptophyta</taxon>
        <taxon>Embryophyta</taxon>
        <taxon>Tracheophyta</taxon>
        <taxon>Lycopodiopsida</taxon>
        <taxon>Lycopodiales</taxon>
        <taxon>Lycopodiaceae</taxon>
        <taxon>Lycopodioideae</taxon>
        <taxon>Diphasiastrum</taxon>
    </lineage>
</organism>
<name>A0ACC2CUZ3_DIPCM</name>
<dbReference type="EMBL" id="CM055099">
    <property type="protein sequence ID" value="KAJ7545796.1"/>
    <property type="molecule type" value="Genomic_DNA"/>
</dbReference>
<accession>A0ACC2CUZ3</accession>
<keyword evidence="2" id="KW-1185">Reference proteome</keyword>
<gene>
    <name evidence="1" type="ORF">O6H91_08G010800</name>
</gene>
<dbReference type="Proteomes" id="UP001162992">
    <property type="component" value="Chromosome 8"/>
</dbReference>
<evidence type="ECO:0000313" key="1">
    <source>
        <dbReference type="EMBL" id="KAJ7545796.1"/>
    </source>
</evidence>